<dbReference type="InterPro" id="IPR028896">
    <property type="entry name" value="GcvT/YgfZ/DmdA"/>
</dbReference>
<dbReference type="Gene3D" id="3.30.1360.120">
    <property type="entry name" value="Probable tRNA modification gtpase trme, domain 1"/>
    <property type="match status" value="1"/>
</dbReference>
<keyword evidence="1" id="KW-0596">Phosphopantetheine</keyword>
<dbReference type="Pfam" id="PF00550">
    <property type="entry name" value="PP-binding"/>
    <property type="match status" value="1"/>
</dbReference>
<evidence type="ECO:0000256" key="2">
    <source>
        <dbReference type="ARBA" id="ARBA00022553"/>
    </source>
</evidence>
<gene>
    <name evidence="4" type="ORF">DB30_05965</name>
</gene>
<dbReference type="EMBL" id="JMCC02000006">
    <property type="protein sequence ID" value="KIG19061.1"/>
    <property type="molecule type" value="Genomic_DNA"/>
</dbReference>
<accession>A0A0C2D7C5</accession>
<proteinExistence type="predicted"/>
<evidence type="ECO:0000256" key="1">
    <source>
        <dbReference type="ARBA" id="ARBA00022450"/>
    </source>
</evidence>
<protein>
    <submittedName>
        <fullName evidence="4">Aminomethyltransferase</fullName>
    </submittedName>
</protein>
<dbReference type="InterPro" id="IPR006222">
    <property type="entry name" value="GCVT_N"/>
</dbReference>
<dbReference type="InterPro" id="IPR006162">
    <property type="entry name" value="Ppantetheine_attach_site"/>
</dbReference>
<keyword evidence="4" id="KW-0489">Methyltransferase</keyword>
<dbReference type="SUPFAM" id="SSF103025">
    <property type="entry name" value="Folate-binding domain"/>
    <property type="match status" value="1"/>
</dbReference>
<dbReference type="InterPro" id="IPR029043">
    <property type="entry name" value="GcvT/YgfZ_C"/>
</dbReference>
<evidence type="ECO:0000313" key="4">
    <source>
        <dbReference type="EMBL" id="KIG19061.1"/>
    </source>
</evidence>
<keyword evidence="2" id="KW-0597">Phosphoprotein</keyword>
<feature type="domain" description="Carrier" evidence="3">
    <location>
        <begin position="13"/>
        <end position="93"/>
    </location>
</feature>
<keyword evidence="4" id="KW-0808">Transferase</keyword>
<evidence type="ECO:0000259" key="3">
    <source>
        <dbReference type="PROSITE" id="PS50075"/>
    </source>
</evidence>
<name>A0A0C2D7C5_9BACT</name>
<dbReference type="InterPro" id="IPR009081">
    <property type="entry name" value="PP-bd_ACP"/>
</dbReference>
<dbReference type="PROSITE" id="PS50075">
    <property type="entry name" value="CARRIER"/>
    <property type="match status" value="1"/>
</dbReference>
<reference evidence="4 5" key="1">
    <citation type="submission" date="2014-12" db="EMBL/GenBank/DDBJ databases">
        <title>Genome assembly of Enhygromyxa salina DSM 15201.</title>
        <authorList>
            <person name="Sharma G."/>
            <person name="Subramanian S."/>
        </authorList>
    </citation>
    <scope>NUCLEOTIDE SEQUENCE [LARGE SCALE GENOMIC DNA]</scope>
    <source>
        <strain evidence="4 5">DSM 15201</strain>
    </source>
</reference>
<dbReference type="InterPro" id="IPR027266">
    <property type="entry name" value="TrmE/GcvT-like"/>
</dbReference>
<dbReference type="AlphaFoldDB" id="A0A0C2D7C5"/>
<dbReference type="Gene3D" id="1.10.1200.10">
    <property type="entry name" value="ACP-like"/>
    <property type="match status" value="1"/>
</dbReference>
<dbReference type="SUPFAM" id="SSF101790">
    <property type="entry name" value="Aminomethyltransferase beta-barrel domain"/>
    <property type="match status" value="1"/>
</dbReference>
<sequence>MTASEQEIITLRHEILDELRAILVERLRVPLPPAQIDPDVVLFGSGLGLDSVDAVDLAVEIERRRRVRVGDTPESRQALRTLGTLAQAVLDHALETRDAEPAGAKLQFAADDPSPLARDCEALRRRVALVSEPELRRVRVQGPAAFDLIDRLSSRDVFIRSGQILHTLFMDPQGHAWADVHAAADDDDFVLFVEGPTQAELCEFLRDAITPGEAVEIVDLEATHACLDLSGPFAWELMERLVGPEVLGIPYLNFFDVPELGGLAFRMGKTGEYAYQLLVPRAQAGPAGQRLRELGEAFDLREVDSRAIDLCAIEAGFFCAREPALRGLSPLELQLQCRISDAREVPGMAALRAARARGEPARQIRWFVAAQAQAPTAGAALWRDGAQVGEVLLAHRSAAVGAHVGVALLDRESSEPGLALADASGQPLLTTAVAPLVRSLSLYVDPQRHTYATREADGLLELV</sequence>
<evidence type="ECO:0000313" key="5">
    <source>
        <dbReference type="Proteomes" id="UP000031599"/>
    </source>
</evidence>
<comment type="caution">
    <text evidence="4">The sequence shown here is derived from an EMBL/GenBank/DDBJ whole genome shotgun (WGS) entry which is preliminary data.</text>
</comment>
<dbReference type="InterPro" id="IPR036736">
    <property type="entry name" value="ACP-like_sf"/>
</dbReference>
<dbReference type="GO" id="GO:0032259">
    <property type="term" value="P:methylation"/>
    <property type="evidence" value="ECO:0007669"/>
    <property type="project" value="UniProtKB-KW"/>
</dbReference>
<dbReference type="PROSITE" id="PS00012">
    <property type="entry name" value="PHOSPHOPANTETHEINE"/>
    <property type="match status" value="1"/>
</dbReference>
<dbReference type="GO" id="GO:0008168">
    <property type="term" value="F:methyltransferase activity"/>
    <property type="evidence" value="ECO:0007669"/>
    <property type="project" value="UniProtKB-KW"/>
</dbReference>
<dbReference type="SUPFAM" id="SSF47336">
    <property type="entry name" value="ACP-like"/>
    <property type="match status" value="1"/>
</dbReference>
<dbReference type="PANTHER" id="PTHR43757:SF2">
    <property type="entry name" value="AMINOMETHYLTRANSFERASE, MITOCHONDRIAL"/>
    <property type="match status" value="1"/>
</dbReference>
<dbReference type="PANTHER" id="PTHR43757">
    <property type="entry name" value="AMINOMETHYLTRANSFERASE"/>
    <property type="match status" value="1"/>
</dbReference>
<dbReference type="Pfam" id="PF01571">
    <property type="entry name" value="GCV_T"/>
    <property type="match status" value="1"/>
</dbReference>
<dbReference type="Proteomes" id="UP000031599">
    <property type="component" value="Unassembled WGS sequence"/>
</dbReference>
<dbReference type="RefSeq" id="WP_052546452.1">
    <property type="nucleotide sequence ID" value="NZ_JMCC02000006.1"/>
</dbReference>
<organism evidence="4 5">
    <name type="scientific">Enhygromyxa salina</name>
    <dbReference type="NCBI Taxonomy" id="215803"/>
    <lineage>
        <taxon>Bacteria</taxon>
        <taxon>Pseudomonadati</taxon>
        <taxon>Myxococcota</taxon>
        <taxon>Polyangia</taxon>
        <taxon>Nannocystales</taxon>
        <taxon>Nannocystaceae</taxon>
        <taxon>Enhygromyxa</taxon>
    </lineage>
</organism>